<feature type="compositionally biased region" description="Low complexity" evidence="1">
    <location>
        <begin position="137"/>
        <end position="152"/>
    </location>
</feature>
<comment type="caution">
    <text evidence="2">The sequence shown here is derived from an EMBL/GenBank/DDBJ whole genome shotgun (WGS) entry which is preliminary data.</text>
</comment>
<feature type="compositionally biased region" description="Basic residues" evidence="1">
    <location>
        <begin position="84"/>
        <end position="97"/>
    </location>
</feature>
<dbReference type="AntiFam" id="ANF00016">
    <property type="entry name" value="tRNA translation"/>
</dbReference>
<keyword evidence="3" id="KW-1185">Reference proteome</keyword>
<feature type="region of interest" description="Disordered" evidence="1">
    <location>
        <begin position="32"/>
        <end position="254"/>
    </location>
</feature>
<feature type="compositionally biased region" description="Gly residues" evidence="1">
    <location>
        <begin position="198"/>
        <end position="212"/>
    </location>
</feature>
<dbReference type="Proteomes" id="UP000377595">
    <property type="component" value="Unassembled WGS sequence"/>
</dbReference>
<dbReference type="EMBL" id="BLAF01000043">
    <property type="protein sequence ID" value="GES23599.1"/>
    <property type="molecule type" value="Genomic_DNA"/>
</dbReference>
<evidence type="ECO:0000256" key="1">
    <source>
        <dbReference type="SAM" id="MobiDB-lite"/>
    </source>
</evidence>
<feature type="compositionally biased region" description="Low complexity" evidence="1">
    <location>
        <begin position="33"/>
        <end position="48"/>
    </location>
</feature>
<accession>A0A5M3XUB8</accession>
<organism evidence="2 3">
    <name type="scientific">Acrocarpospora pleiomorpha</name>
    <dbReference type="NCBI Taxonomy" id="90975"/>
    <lineage>
        <taxon>Bacteria</taxon>
        <taxon>Bacillati</taxon>
        <taxon>Actinomycetota</taxon>
        <taxon>Actinomycetes</taxon>
        <taxon>Streptosporangiales</taxon>
        <taxon>Streptosporangiaceae</taxon>
        <taxon>Acrocarpospora</taxon>
    </lineage>
</organism>
<dbReference type="AlphaFoldDB" id="A0A5M3XUB8"/>
<sequence length="285" mass="29902">MPPPRPPTTPATLPGFRTTTDLSIGIGIGIGIGATITKPSPTTTATNPEPKTGATNAAGEVTAADPENAQQNEHVAGSLAVPPHRSRRWGFSPHRHQQPQAQPATCFKNEARATTPENETTATNPEPKTRAATCNSKPAATNPKNKTAATNPGPKTGATTRKYKAAATNPEIGTGATNPGHETGTINRKNETRATNPGGVGGFAPHSGGFGGSSPRVTTRRPRGGSQRLPTSQPLRRVGKGGVEPPRPFGHTDLNRARLPFRHLPVADAPVSRCCERLARNRQCY</sequence>
<name>A0A5M3XUB8_9ACTN</name>
<gene>
    <name evidence="2" type="ORF">Aple_064980</name>
</gene>
<reference evidence="2 3" key="1">
    <citation type="submission" date="2019-10" db="EMBL/GenBank/DDBJ databases">
        <title>Whole genome shotgun sequence of Acrocarpospora pleiomorpha NBRC 16267.</title>
        <authorList>
            <person name="Ichikawa N."/>
            <person name="Kimura A."/>
            <person name="Kitahashi Y."/>
            <person name="Komaki H."/>
            <person name="Oguchi A."/>
        </authorList>
    </citation>
    <scope>NUCLEOTIDE SEQUENCE [LARGE SCALE GENOMIC DNA]</scope>
    <source>
        <strain evidence="2 3">NBRC 16267</strain>
    </source>
</reference>
<feature type="compositionally biased region" description="Low complexity" evidence="1">
    <location>
        <begin position="112"/>
        <end position="126"/>
    </location>
</feature>
<protein>
    <submittedName>
        <fullName evidence="2">Uncharacterized protein</fullName>
    </submittedName>
</protein>
<evidence type="ECO:0000313" key="3">
    <source>
        <dbReference type="Proteomes" id="UP000377595"/>
    </source>
</evidence>
<proteinExistence type="predicted"/>
<evidence type="ECO:0000313" key="2">
    <source>
        <dbReference type="EMBL" id="GES23599.1"/>
    </source>
</evidence>